<dbReference type="AlphaFoldDB" id="A0AAE0IU47"/>
<dbReference type="InterPro" id="IPR044053">
    <property type="entry name" value="AsaB-like"/>
</dbReference>
<keyword evidence="4" id="KW-1185">Reference proteome</keyword>
<name>A0AAE0IU47_9PEZI</name>
<comment type="similarity">
    <text evidence="1">Belongs to the asaB hydroxylase/desaturase family.</text>
</comment>
<evidence type="ECO:0000256" key="2">
    <source>
        <dbReference type="SAM" id="MobiDB-lite"/>
    </source>
</evidence>
<dbReference type="GO" id="GO:0016491">
    <property type="term" value="F:oxidoreductase activity"/>
    <property type="evidence" value="ECO:0007669"/>
    <property type="project" value="InterPro"/>
</dbReference>
<evidence type="ECO:0000313" key="4">
    <source>
        <dbReference type="Proteomes" id="UP001283341"/>
    </source>
</evidence>
<proteinExistence type="inferred from homology"/>
<protein>
    <recommendedName>
        <fullName evidence="5">GA4 desaturase</fullName>
    </recommendedName>
</protein>
<organism evidence="3 4">
    <name type="scientific">Apodospora peruviana</name>
    <dbReference type="NCBI Taxonomy" id="516989"/>
    <lineage>
        <taxon>Eukaryota</taxon>
        <taxon>Fungi</taxon>
        <taxon>Dikarya</taxon>
        <taxon>Ascomycota</taxon>
        <taxon>Pezizomycotina</taxon>
        <taxon>Sordariomycetes</taxon>
        <taxon>Sordariomycetidae</taxon>
        <taxon>Sordariales</taxon>
        <taxon>Lasiosphaeriaceae</taxon>
        <taxon>Apodospora</taxon>
    </lineage>
</organism>
<dbReference type="PANTHER" id="PTHR34598">
    <property type="entry name" value="BLL6449 PROTEIN"/>
    <property type="match status" value="1"/>
</dbReference>
<dbReference type="Proteomes" id="UP001283341">
    <property type="component" value="Unassembled WGS sequence"/>
</dbReference>
<gene>
    <name evidence="3" type="ORF">B0H66DRAFT_92932</name>
</gene>
<evidence type="ECO:0000256" key="1">
    <source>
        <dbReference type="ARBA" id="ARBA00023604"/>
    </source>
</evidence>
<evidence type="ECO:0008006" key="5">
    <source>
        <dbReference type="Google" id="ProtNLM"/>
    </source>
</evidence>
<evidence type="ECO:0000313" key="3">
    <source>
        <dbReference type="EMBL" id="KAK3331207.1"/>
    </source>
</evidence>
<accession>A0AAE0IU47</accession>
<reference evidence="3" key="1">
    <citation type="journal article" date="2023" name="Mol. Phylogenet. Evol.">
        <title>Genome-scale phylogeny and comparative genomics of the fungal order Sordariales.</title>
        <authorList>
            <person name="Hensen N."/>
            <person name="Bonometti L."/>
            <person name="Westerberg I."/>
            <person name="Brannstrom I.O."/>
            <person name="Guillou S."/>
            <person name="Cros-Aarteil S."/>
            <person name="Calhoun S."/>
            <person name="Haridas S."/>
            <person name="Kuo A."/>
            <person name="Mondo S."/>
            <person name="Pangilinan J."/>
            <person name="Riley R."/>
            <person name="LaButti K."/>
            <person name="Andreopoulos B."/>
            <person name="Lipzen A."/>
            <person name="Chen C."/>
            <person name="Yan M."/>
            <person name="Daum C."/>
            <person name="Ng V."/>
            <person name="Clum A."/>
            <person name="Steindorff A."/>
            <person name="Ohm R.A."/>
            <person name="Martin F."/>
            <person name="Silar P."/>
            <person name="Natvig D.O."/>
            <person name="Lalanne C."/>
            <person name="Gautier V."/>
            <person name="Ament-Velasquez S.L."/>
            <person name="Kruys A."/>
            <person name="Hutchinson M.I."/>
            <person name="Powell A.J."/>
            <person name="Barry K."/>
            <person name="Miller A.N."/>
            <person name="Grigoriev I.V."/>
            <person name="Debuchy R."/>
            <person name="Gladieux P."/>
            <person name="Hiltunen Thoren M."/>
            <person name="Johannesson H."/>
        </authorList>
    </citation>
    <scope>NUCLEOTIDE SEQUENCE</scope>
    <source>
        <strain evidence="3">CBS 118394</strain>
    </source>
</reference>
<reference evidence="3" key="2">
    <citation type="submission" date="2023-06" db="EMBL/GenBank/DDBJ databases">
        <authorList>
            <consortium name="Lawrence Berkeley National Laboratory"/>
            <person name="Haridas S."/>
            <person name="Hensen N."/>
            <person name="Bonometti L."/>
            <person name="Westerberg I."/>
            <person name="Brannstrom I.O."/>
            <person name="Guillou S."/>
            <person name="Cros-Aarteil S."/>
            <person name="Calhoun S."/>
            <person name="Kuo A."/>
            <person name="Mondo S."/>
            <person name="Pangilinan J."/>
            <person name="Riley R."/>
            <person name="Labutti K."/>
            <person name="Andreopoulos B."/>
            <person name="Lipzen A."/>
            <person name="Chen C."/>
            <person name="Yanf M."/>
            <person name="Daum C."/>
            <person name="Ng V."/>
            <person name="Clum A."/>
            <person name="Steindorff A."/>
            <person name="Ohm R."/>
            <person name="Martin F."/>
            <person name="Silar P."/>
            <person name="Natvig D."/>
            <person name="Lalanne C."/>
            <person name="Gautier V."/>
            <person name="Ament-Velasquez S.L."/>
            <person name="Kruys A."/>
            <person name="Hutchinson M.I."/>
            <person name="Powell A.J."/>
            <person name="Barry K."/>
            <person name="Miller A.N."/>
            <person name="Grigoriev I.V."/>
            <person name="Debuchy R."/>
            <person name="Gladieux P."/>
            <person name="Thoren M.H."/>
            <person name="Johannesson H."/>
        </authorList>
    </citation>
    <scope>NUCLEOTIDE SEQUENCE</scope>
    <source>
        <strain evidence="3">CBS 118394</strain>
    </source>
</reference>
<dbReference type="NCBIfam" id="NF041278">
    <property type="entry name" value="CmcJ_NvfI_EfuI"/>
    <property type="match status" value="1"/>
</dbReference>
<feature type="region of interest" description="Disordered" evidence="2">
    <location>
        <begin position="1"/>
        <end position="21"/>
    </location>
</feature>
<sequence length="329" mass="37298">MPHRTDQQQSRGGLSSMDLPTERGTLSFIKDLPKYKQERPYRWAGALEPSQEHKRTNIQLESHEGIDFADLRPIIDHPEKLSLRRDGFQILRRAPGQQDPVLGGDSSVLESYLSTLALDIKDLLSAEAVYCVNFVFRQCTPSSLETPNKIFFEPPTAVKPDVPAFPAHADFTRGYGETVIRESLTQDEATRYLTDEHQIWLVNAWKPLYRPVQNAPLALCDPASISIPDDVLEVDIASPTRVSGATYLKHNPLQRQEWFWCSDQTPDEISLFKSWDSDPQSAVPYVPHCAVRLEREQQYADANEDGKKVLRDSIEARMVVVLRKDDAGL</sequence>
<comment type="caution">
    <text evidence="3">The sequence shown here is derived from an EMBL/GenBank/DDBJ whole genome shotgun (WGS) entry which is preliminary data.</text>
</comment>
<dbReference type="PANTHER" id="PTHR34598:SF3">
    <property type="entry name" value="OXIDOREDUCTASE AN1597"/>
    <property type="match status" value="1"/>
</dbReference>
<dbReference type="EMBL" id="JAUEDM010000001">
    <property type="protein sequence ID" value="KAK3331207.1"/>
    <property type="molecule type" value="Genomic_DNA"/>
</dbReference>